<comment type="caution">
    <text evidence="3">The sequence shown here is derived from an EMBL/GenBank/DDBJ whole genome shotgun (WGS) entry which is preliminary data.</text>
</comment>
<evidence type="ECO:0000256" key="2">
    <source>
        <dbReference type="SAM" id="SignalP"/>
    </source>
</evidence>
<keyword evidence="4" id="KW-1185">Reference proteome</keyword>
<proteinExistence type="predicted"/>
<protein>
    <submittedName>
        <fullName evidence="3">Uncharacterized protein</fullName>
    </submittedName>
</protein>
<feature type="region of interest" description="Disordered" evidence="1">
    <location>
        <begin position="46"/>
        <end position="180"/>
    </location>
</feature>
<sequence length="269" mass="29839">MKSSAFAAFITCLICAVRCGVVFDKLKKVRCDLHQVGESILSHGHLINDPCPHKQVTDYNGEKNENYENNENSGKHEDNEKNGNYGQNQHEISTKTSNNKHTSTTEDVKYEQYIHGTATEKLPGSSTEKNKHGSHDQKGSDSKPVHEKTVHEASTEAVKHKLHGNNADGTYQKSSDDNGYSKKNIDMDGVHSGAILFPEETESDADDINDRHLKGDTESDYHPKSTTMANVLTTTTPDNLEDPLNRNLGKVKPNCAVVDKNKNCIQDYS</sequence>
<feature type="compositionally biased region" description="Basic and acidic residues" evidence="1">
    <location>
        <begin position="51"/>
        <end position="66"/>
    </location>
</feature>
<accession>A0A9P0JX05</accession>
<reference evidence="3" key="1">
    <citation type="submission" date="2022-03" db="EMBL/GenBank/DDBJ databases">
        <authorList>
            <person name="Sayadi A."/>
        </authorList>
    </citation>
    <scope>NUCLEOTIDE SEQUENCE</scope>
</reference>
<dbReference type="AlphaFoldDB" id="A0A9P0JX05"/>
<feature type="compositionally biased region" description="Basic and acidic residues" evidence="1">
    <location>
        <begin position="103"/>
        <end position="112"/>
    </location>
</feature>
<feature type="signal peptide" evidence="2">
    <location>
        <begin position="1"/>
        <end position="19"/>
    </location>
</feature>
<evidence type="ECO:0000313" key="3">
    <source>
        <dbReference type="EMBL" id="CAH1962683.1"/>
    </source>
</evidence>
<keyword evidence="2" id="KW-0732">Signal</keyword>
<name>A0A9P0JX05_ACAOB</name>
<feature type="compositionally biased region" description="Basic and acidic residues" evidence="1">
    <location>
        <begin position="208"/>
        <end position="223"/>
    </location>
</feature>
<dbReference type="Proteomes" id="UP001152888">
    <property type="component" value="Unassembled WGS sequence"/>
</dbReference>
<feature type="compositionally biased region" description="Polar residues" evidence="1">
    <location>
        <begin position="82"/>
        <end position="91"/>
    </location>
</feature>
<organism evidence="3 4">
    <name type="scientific">Acanthoscelides obtectus</name>
    <name type="common">Bean weevil</name>
    <name type="synonym">Bruchus obtectus</name>
    <dbReference type="NCBI Taxonomy" id="200917"/>
    <lineage>
        <taxon>Eukaryota</taxon>
        <taxon>Metazoa</taxon>
        <taxon>Ecdysozoa</taxon>
        <taxon>Arthropoda</taxon>
        <taxon>Hexapoda</taxon>
        <taxon>Insecta</taxon>
        <taxon>Pterygota</taxon>
        <taxon>Neoptera</taxon>
        <taxon>Endopterygota</taxon>
        <taxon>Coleoptera</taxon>
        <taxon>Polyphaga</taxon>
        <taxon>Cucujiformia</taxon>
        <taxon>Chrysomeloidea</taxon>
        <taxon>Chrysomelidae</taxon>
        <taxon>Bruchinae</taxon>
        <taxon>Bruchini</taxon>
        <taxon>Acanthoscelides</taxon>
    </lineage>
</organism>
<gene>
    <name evidence="3" type="ORF">ACAOBT_LOCUS4795</name>
</gene>
<dbReference type="EMBL" id="CAKOFQ010006703">
    <property type="protein sequence ID" value="CAH1962683.1"/>
    <property type="molecule type" value="Genomic_DNA"/>
</dbReference>
<evidence type="ECO:0000256" key="1">
    <source>
        <dbReference type="SAM" id="MobiDB-lite"/>
    </source>
</evidence>
<dbReference type="OrthoDB" id="6755186at2759"/>
<feature type="region of interest" description="Disordered" evidence="1">
    <location>
        <begin position="199"/>
        <end position="228"/>
    </location>
</feature>
<evidence type="ECO:0000313" key="4">
    <source>
        <dbReference type="Proteomes" id="UP001152888"/>
    </source>
</evidence>
<feature type="compositionally biased region" description="Basic and acidic residues" evidence="1">
    <location>
        <begin position="128"/>
        <end position="159"/>
    </location>
</feature>
<feature type="chain" id="PRO_5040454639" evidence="2">
    <location>
        <begin position="20"/>
        <end position="269"/>
    </location>
</feature>